<evidence type="ECO:0000313" key="2">
    <source>
        <dbReference type="Proteomes" id="UP000092382"/>
    </source>
</evidence>
<proteinExistence type="predicted"/>
<dbReference type="AlphaFoldDB" id="A0A1B7VLS4"/>
<dbReference type="EMBL" id="LJOY01000073">
    <property type="protein sequence ID" value="OBQ20787.1"/>
    <property type="molecule type" value="Genomic_DNA"/>
</dbReference>
<organism evidence="1 2">
    <name type="scientific">Aphanizomenon flos-aquae LD13</name>
    <dbReference type="NCBI Taxonomy" id="1710894"/>
    <lineage>
        <taxon>Bacteria</taxon>
        <taxon>Bacillati</taxon>
        <taxon>Cyanobacteriota</taxon>
        <taxon>Cyanophyceae</taxon>
        <taxon>Nostocales</taxon>
        <taxon>Aphanizomenonaceae</taxon>
        <taxon>Aphanizomenon</taxon>
    </lineage>
</organism>
<name>A0A1B7VLS4_APHFL</name>
<comment type="caution">
    <text evidence="1">The sequence shown here is derived from an EMBL/GenBank/DDBJ whole genome shotgun (WGS) entry which is preliminary data.</text>
</comment>
<evidence type="ECO:0000313" key="1">
    <source>
        <dbReference type="EMBL" id="OBQ20787.1"/>
    </source>
</evidence>
<protein>
    <submittedName>
        <fullName evidence="1">Uncharacterized protein</fullName>
    </submittedName>
</protein>
<sequence length="248" mass="26203">MANNFVWVNATTLNGTLWDNGTLSSVTPITQIGTLTISGGYNSKYLNAQLNNTGTIVDTHFNYLLYFQNGAILNNSGIYELQQGLIDNFSSSSVGTFNNSGTFKKTTANTATIGVAFNNTGTVNVESGTLNLYGGGVSNGGTFNLTSGQNLEISNSVYTFSNGAKINGSGNLLVSGGTLQADGNWTLPTISTWYGGTFKSSNIITNSGTLTISGGYNSKYLNAQLNNTGTIVDNHSVYYLYFQNGAIL</sequence>
<feature type="non-terminal residue" evidence="1">
    <location>
        <position position="248"/>
    </location>
</feature>
<gene>
    <name evidence="1" type="ORF">AN481_16850</name>
</gene>
<reference evidence="1 2" key="1">
    <citation type="submission" date="2015-09" db="EMBL/GenBank/DDBJ databases">
        <title>Whole genome shotgun sequence assembly of Aphanizomenon flos-aquae UKL13.</title>
        <authorList>
            <person name="Driscoll C."/>
        </authorList>
    </citation>
    <scope>NUCLEOTIDE SEQUENCE [LARGE SCALE GENOMIC DNA]</scope>
    <source>
        <strain evidence="1">MDT13</strain>
    </source>
</reference>
<dbReference type="Proteomes" id="UP000092382">
    <property type="component" value="Unassembled WGS sequence"/>
</dbReference>
<accession>A0A1B7VLS4</accession>
<dbReference type="STRING" id="1803587.GCA_001593825_01420"/>